<reference evidence="2" key="1">
    <citation type="submission" date="2011-06" db="EMBL/GenBank/DDBJ databases">
        <title>The complete genome of chromosome of Runella slithyformis DSM 19594.</title>
        <authorList>
            <consortium name="US DOE Joint Genome Institute (JGI-PGF)"/>
            <person name="Lucas S."/>
            <person name="Han J."/>
            <person name="Lapidus A."/>
            <person name="Bruce D."/>
            <person name="Goodwin L."/>
            <person name="Pitluck S."/>
            <person name="Peters L."/>
            <person name="Kyrpides N."/>
            <person name="Mavromatis K."/>
            <person name="Ivanova N."/>
            <person name="Ovchinnikova G."/>
            <person name="Zhang X."/>
            <person name="Misra M."/>
            <person name="Detter J.C."/>
            <person name="Tapia R."/>
            <person name="Han C."/>
            <person name="Land M."/>
            <person name="Hauser L."/>
            <person name="Markowitz V."/>
            <person name="Cheng J.-F."/>
            <person name="Hugenholtz P."/>
            <person name="Woyke T."/>
            <person name="Wu D."/>
            <person name="Tindall B."/>
            <person name="Faehrich R."/>
            <person name="Brambilla E."/>
            <person name="Klenk H.-P."/>
            <person name="Eisen J.A."/>
        </authorList>
    </citation>
    <scope>NUCLEOTIDE SEQUENCE [LARGE SCALE GENOMIC DNA]</scope>
    <source>
        <strain evidence="2">ATCC 29530 / DSM 19594 / LMG 11500 / NCIMB 11436 / LSU 4</strain>
    </source>
</reference>
<gene>
    <name evidence="1" type="ordered locus">Runsl_4058</name>
</gene>
<proteinExistence type="predicted"/>
<protein>
    <submittedName>
        <fullName evidence="1">Uncharacterized protein</fullName>
    </submittedName>
</protein>
<dbReference type="Proteomes" id="UP000000493">
    <property type="component" value="Chromosome"/>
</dbReference>
<dbReference type="RefSeq" id="WP_013929705.1">
    <property type="nucleotide sequence ID" value="NC_015703.1"/>
</dbReference>
<dbReference type="KEGG" id="rsi:Runsl_4058"/>
<evidence type="ECO:0000313" key="2">
    <source>
        <dbReference type="Proteomes" id="UP000000493"/>
    </source>
</evidence>
<dbReference type="AlphaFoldDB" id="A0A7U3ZND3"/>
<dbReference type="EMBL" id="CP002859">
    <property type="protein sequence ID" value="AEI50407.1"/>
    <property type="molecule type" value="Genomic_DNA"/>
</dbReference>
<keyword evidence="2" id="KW-1185">Reference proteome</keyword>
<evidence type="ECO:0000313" key="1">
    <source>
        <dbReference type="EMBL" id="AEI50407.1"/>
    </source>
</evidence>
<sequence length="73" mass="8319">MGIITFHPANEADYQLLIELAKRLNVTYTATETESPVSQQEFLLGLERSVEEIKNHQKGVTKLRSAYDLLNEL</sequence>
<name>A0A7U3ZND3_RUNSL</name>
<accession>A0A7U3ZND3</accession>
<reference evidence="1 2" key="2">
    <citation type="journal article" date="2012" name="Stand. Genomic Sci.">
        <title>Complete genome sequence of the aquatic bacterium Runella slithyformis type strain (LSU 4(T)).</title>
        <authorList>
            <person name="Copeland A."/>
            <person name="Zhang X."/>
            <person name="Misra M."/>
            <person name="Lapidus A."/>
            <person name="Nolan M."/>
            <person name="Lucas S."/>
            <person name="Deshpande S."/>
            <person name="Cheng J.F."/>
            <person name="Tapia R."/>
            <person name="Goodwin L.A."/>
            <person name="Pitluck S."/>
            <person name="Liolios K."/>
            <person name="Pagani I."/>
            <person name="Ivanova N."/>
            <person name="Mikhailova N."/>
            <person name="Pati A."/>
            <person name="Chen A."/>
            <person name="Palaniappan K."/>
            <person name="Land M."/>
            <person name="Hauser L."/>
            <person name="Pan C."/>
            <person name="Jeffries C.D."/>
            <person name="Detter J.C."/>
            <person name="Brambilla E.M."/>
            <person name="Rohde M."/>
            <person name="Djao O.D."/>
            <person name="Goker M."/>
            <person name="Sikorski J."/>
            <person name="Tindall B.J."/>
            <person name="Woyke T."/>
            <person name="Bristow J."/>
            <person name="Eisen J.A."/>
            <person name="Markowitz V."/>
            <person name="Hugenholtz P."/>
            <person name="Kyrpides N.C."/>
            <person name="Klenk H.P."/>
            <person name="Mavromatis K."/>
        </authorList>
    </citation>
    <scope>NUCLEOTIDE SEQUENCE [LARGE SCALE GENOMIC DNA]</scope>
    <source>
        <strain evidence="2">ATCC 29530 / DSM 19594 / LMG 11500 / NCIMB 11436 / LSU 4</strain>
    </source>
</reference>
<organism evidence="1 2">
    <name type="scientific">Runella slithyformis (strain ATCC 29530 / DSM 19594 / LMG 11500 / NCIMB 11436 / LSU 4)</name>
    <dbReference type="NCBI Taxonomy" id="761193"/>
    <lineage>
        <taxon>Bacteria</taxon>
        <taxon>Pseudomonadati</taxon>
        <taxon>Bacteroidota</taxon>
        <taxon>Cytophagia</taxon>
        <taxon>Cytophagales</taxon>
        <taxon>Spirosomataceae</taxon>
        <taxon>Runella</taxon>
    </lineage>
</organism>